<keyword evidence="5 11" id="KW-0347">Helicase</keyword>
<dbReference type="AlphaFoldDB" id="A0A418Y0B6"/>
<dbReference type="OrthoDB" id="9806690at2"/>
<protein>
    <recommendedName>
        <fullName evidence="11">ATP-dependent DNA helicase Rep</fullName>
        <ecNumber evidence="11">5.6.2.4</ecNumber>
    </recommendedName>
    <alternativeName>
        <fullName evidence="11">DNA 3'-5' helicase Rep</fullName>
    </alternativeName>
</protein>
<dbReference type="GO" id="GO:0005524">
    <property type="term" value="F:ATP binding"/>
    <property type="evidence" value="ECO:0007669"/>
    <property type="project" value="UniProtKB-UniRule"/>
</dbReference>
<evidence type="ECO:0000259" key="13">
    <source>
        <dbReference type="PROSITE" id="PS51198"/>
    </source>
</evidence>
<keyword evidence="4 11" id="KW-0378">Hydrolase</keyword>
<name>A0A418Y0B6_9GAMM</name>
<keyword evidence="7 11" id="KW-0238">DNA-binding</keyword>
<dbReference type="HAMAP" id="MF_01920">
    <property type="entry name" value="Helicase_Rep"/>
    <property type="match status" value="1"/>
</dbReference>
<sequence length="673" mass="76985">MSKLNPRQQEAVHYADGPLLVLAGAGSGKTSVITRKIAWLIQERGMSARHIAAVTFTNKAAREMKERVQSLVSRDLTRGLIVSTFHNLGLRILKSELKACGLRNGFSILDGADSKEILKEILRQGDSERDLDAVDVIHKHISDWKNALVLPEEAVSTADSDETLRAAMAYGGYDRMLRVCNAVDFDDLILMPARMFKEQPRILEKWRNRIQYLLVDEYQDTNGAQYELVKMLTLPEGKFTVVGDDDQSIYAWRGARPENLAQLQEDWPALKVVKLEQNYRSTGRILKAANTVIDNNPHVFEKTLWSDYGYGEPIRFSALRDEDAETEWIASDIFHRRLQHGLKWKDFAILYRGNFQSRILEMKLQSLSIPYKVSGGTSFFSRSEIKDLMCYLRLLVNPDDDNAFLRIINTPRREIGPTTLEKLATWALKREQGLYHVCDDFALSEVMAPKSAEKLQKFKAWLDAKREFCFGQNSLQAVNELISDIDYEGWLMQNASSPRIGEKRIENVWQLVRSIERMLEKQEEEDDGASDLEAVIKKLVLLDMLEQQEEEDDSDRVQLMTLHASKGLEFPHVYMMGVEEELLPHRTSIEEDNIVEERRLMYVGITRARETLAMTQALTRKQYGEKIDTAASRFLEEIPQEDIDYLGIGVQKDEAKEDAVAEASIANLRALLD</sequence>
<feature type="binding site" evidence="12">
    <location>
        <begin position="23"/>
        <end position="30"/>
    </location>
    <ligand>
        <name>ATP</name>
        <dbReference type="ChEBI" id="CHEBI:30616"/>
    </ligand>
</feature>
<dbReference type="GO" id="GO:0016887">
    <property type="term" value="F:ATP hydrolysis activity"/>
    <property type="evidence" value="ECO:0007669"/>
    <property type="project" value="RHEA"/>
</dbReference>
<evidence type="ECO:0000256" key="9">
    <source>
        <dbReference type="ARBA" id="ARBA00034617"/>
    </source>
</evidence>
<evidence type="ECO:0000259" key="14">
    <source>
        <dbReference type="PROSITE" id="PS51217"/>
    </source>
</evidence>
<dbReference type="Gene3D" id="1.10.486.10">
    <property type="entry name" value="PCRA, domain 4"/>
    <property type="match status" value="1"/>
</dbReference>
<dbReference type="PANTHER" id="PTHR11070:SF64">
    <property type="entry name" value="ATP-DEPENDENT DNA HELICASE REP"/>
    <property type="match status" value="1"/>
</dbReference>
<evidence type="ECO:0000256" key="3">
    <source>
        <dbReference type="ARBA" id="ARBA00022741"/>
    </source>
</evidence>
<evidence type="ECO:0000313" key="15">
    <source>
        <dbReference type="EMBL" id="RJG18715.1"/>
    </source>
</evidence>
<evidence type="ECO:0000256" key="4">
    <source>
        <dbReference type="ARBA" id="ARBA00022801"/>
    </source>
</evidence>
<dbReference type="InterPro" id="IPR027417">
    <property type="entry name" value="P-loop_NTPase"/>
</dbReference>
<comment type="function">
    <text evidence="11">Rep helicase is a single-stranded DNA-dependent ATPase involved in DNA replication; it can initiate unwinding at a nick in the DNA. It binds to the single-stranded DNA and acts in a progressive fashion along the DNA in the 3' to 5' direction.</text>
</comment>
<evidence type="ECO:0000256" key="11">
    <source>
        <dbReference type="HAMAP-Rule" id="MF_01920"/>
    </source>
</evidence>
<evidence type="ECO:0000256" key="2">
    <source>
        <dbReference type="ARBA" id="ARBA00022705"/>
    </source>
</evidence>
<evidence type="ECO:0000256" key="8">
    <source>
        <dbReference type="ARBA" id="ARBA00023235"/>
    </source>
</evidence>
<dbReference type="CDD" id="cd17932">
    <property type="entry name" value="DEXQc_UvrD"/>
    <property type="match status" value="1"/>
</dbReference>
<dbReference type="CDD" id="cd18807">
    <property type="entry name" value="SF1_C_UvrD"/>
    <property type="match status" value="1"/>
</dbReference>
<dbReference type="Pfam" id="PF00580">
    <property type="entry name" value="UvrD-helicase"/>
    <property type="match status" value="1"/>
</dbReference>
<organism evidence="15 16">
    <name type="scientific">Alcanivorax profundi</name>
    <dbReference type="NCBI Taxonomy" id="2338368"/>
    <lineage>
        <taxon>Bacteria</taxon>
        <taxon>Pseudomonadati</taxon>
        <taxon>Pseudomonadota</taxon>
        <taxon>Gammaproteobacteria</taxon>
        <taxon>Oceanospirillales</taxon>
        <taxon>Alcanivoracaceae</taxon>
        <taxon>Alcanivorax</taxon>
    </lineage>
</organism>
<proteinExistence type="inferred from homology"/>
<evidence type="ECO:0000256" key="1">
    <source>
        <dbReference type="ARBA" id="ARBA00009922"/>
    </source>
</evidence>
<reference evidence="15 16" key="1">
    <citation type="submission" date="2018-09" db="EMBL/GenBank/DDBJ databases">
        <title>Alcanivorax profundi sp. nov., isolated from 1000 m-depth seawater of the Mariana Trench.</title>
        <authorList>
            <person name="Liu J."/>
        </authorList>
    </citation>
    <scope>NUCLEOTIDE SEQUENCE [LARGE SCALE GENOMIC DNA]</scope>
    <source>
        <strain evidence="15 16">MTEO17</strain>
    </source>
</reference>
<comment type="catalytic activity">
    <reaction evidence="9 11">
        <text>Couples ATP hydrolysis with the unwinding of duplex DNA by translocating in the 3'-5' direction.</text>
        <dbReference type="EC" id="5.6.2.4"/>
    </reaction>
</comment>
<dbReference type="InterPro" id="IPR005752">
    <property type="entry name" value="Helicase_Rep"/>
</dbReference>
<comment type="caution">
    <text evidence="15">The sequence shown here is derived from an EMBL/GenBank/DDBJ whole genome shotgun (WGS) entry which is preliminary data.</text>
</comment>
<dbReference type="PANTHER" id="PTHR11070">
    <property type="entry name" value="UVRD / RECB / PCRA DNA HELICASE FAMILY MEMBER"/>
    <property type="match status" value="1"/>
</dbReference>
<dbReference type="RefSeq" id="WP_022985490.1">
    <property type="nucleotide sequence ID" value="NZ_QYYA01000002.1"/>
</dbReference>
<evidence type="ECO:0000256" key="6">
    <source>
        <dbReference type="ARBA" id="ARBA00022840"/>
    </source>
</evidence>
<dbReference type="EC" id="5.6.2.4" evidence="11"/>
<dbReference type="InterPro" id="IPR014016">
    <property type="entry name" value="UvrD-like_ATP-bd"/>
</dbReference>
<dbReference type="Gene3D" id="3.40.50.300">
    <property type="entry name" value="P-loop containing nucleotide triphosphate hydrolases"/>
    <property type="match status" value="2"/>
</dbReference>
<feature type="domain" description="UvrD-like helicase ATP-binding" evidence="13">
    <location>
        <begin position="2"/>
        <end position="282"/>
    </location>
</feature>
<dbReference type="Proteomes" id="UP000283734">
    <property type="component" value="Unassembled WGS sequence"/>
</dbReference>
<dbReference type="GO" id="GO:0006260">
    <property type="term" value="P:DNA replication"/>
    <property type="evidence" value="ECO:0007669"/>
    <property type="project" value="UniProtKB-UniRule"/>
</dbReference>
<dbReference type="GO" id="GO:0043138">
    <property type="term" value="F:3'-5' DNA helicase activity"/>
    <property type="evidence" value="ECO:0007669"/>
    <property type="project" value="UniProtKB-UniRule"/>
</dbReference>
<feature type="domain" description="UvrD-like helicase C-terminal" evidence="14">
    <location>
        <begin position="283"/>
        <end position="567"/>
    </location>
</feature>
<comment type="catalytic activity">
    <reaction evidence="10 11">
        <text>ATP + H2O = ADP + phosphate + H(+)</text>
        <dbReference type="Rhea" id="RHEA:13065"/>
        <dbReference type="ChEBI" id="CHEBI:15377"/>
        <dbReference type="ChEBI" id="CHEBI:15378"/>
        <dbReference type="ChEBI" id="CHEBI:30616"/>
        <dbReference type="ChEBI" id="CHEBI:43474"/>
        <dbReference type="ChEBI" id="CHEBI:456216"/>
        <dbReference type="EC" id="5.6.2.4"/>
    </reaction>
</comment>
<dbReference type="GO" id="GO:0005829">
    <property type="term" value="C:cytosol"/>
    <property type="evidence" value="ECO:0007669"/>
    <property type="project" value="TreeGrafter"/>
</dbReference>
<dbReference type="PROSITE" id="PS51217">
    <property type="entry name" value="UVRD_HELICASE_CTER"/>
    <property type="match status" value="1"/>
</dbReference>
<keyword evidence="16" id="KW-1185">Reference proteome</keyword>
<dbReference type="EMBL" id="QYYA01000002">
    <property type="protein sequence ID" value="RJG18715.1"/>
    <property type="molecule type" value="Genomic_DNA"/>
</dbReference>
<comment type="subunit">
    <text evidence="11">Homodimer.</text>
</comment>
<evidence type="ECO:0000256" key="7">
    <source>
        <dbReference type="ARBA" id="ARBA00023125"/>
    </source>
</evidence>
<gene>
    <name evidence="11 15" type="primary">rep</name>
    <name evidence="15" type="ORF">D4A39_09675</name>
</gene>
<dbReference type="InterPro" id="IPR013986">
    <property type="entry name" value="DExx_box_DNA_helicase_dom_sf"/>
</dbReference>
<dbReference type="PROSITE" id="PS51198">
    <property type="entry name" value="UVRD_HELICASE_ATP_BIND"/>
    <property type="match status" value="1"/>
</dbReference>
<dbReference type="Gene3D" id="1.10.10.160">
    <property type="match status" value="1"/>
</dbReference>
<dbReference type="GO" id="GO:0000725">
    <property type="term" value="P:recombinational repair"/>
    <property type="evidence" value="ECO:0007669"/>
    <property type="project" value="TreeGrafter"/>
</dbReference>
<dbReference type="Pfam" id="PF13361">
    <property type="entry name" value="UvrD_C"/>
    <property type="match status" value="1"/>
</dbReference>
<comment type="similarity">
    <text evidence="1 11">Belongs to the helicase family. UvrD subfamily.</text>
</comment>
<accession>A0A418Y0B6</accession>
<evidence type="ECO:0000256" key="5">
    <source>
        <dbReference type="ARBA" id="ARBA00022806"/>
    </source>
</evidence>
<feature type="binding site" evidence="11">
    <location>
        <position position="280"/>
    </location>
    <ligand>
        <name>ATP</name>
        <dbReference type="ChEBI" id="CHEBI:30616"/>
    </ligand>
</feature>
<dbReference type="InterPro" id="IPR014017">
    <property type="entry name" value="DNA_helicase_UvrD-like_C"/>
</dbReference>
<dbReference type="NCBIfam" id="TIGR01074">
    <property type="entry name" value="rep"/>
    <property type="match status" value="1"/>
</dbReference>
<dbReference type="GO" id="GO:0003697">
    <property type="term" value="F:single-stranded DNA binding"/>
    <property type="evidence" value="ECO:0007669"/>
    <property type="project" value="UniProtKB-UniRule"/>
</dbReference>
<dbReference type="SUPFAM" id="SSF52540">
    <property type="entry name" value="P-loop containing nucleoside triphosphate hydrolases"/>
    <property type="match status" value="1"/>
</dbReference>
<keyword evidence="3 11" id="KW-0547">Nucleotide-binding</keyword>
<dbReference type="InterPro" id="IPR000212">
    <property type="entry name" value="DNA_helicase_UvrD/REP"/>
</dbReference>
<evidence type="ECO:0000313" key="16">
    <source>
        <dbReference type="Proteomes" id="UP000283734"/>
    </source>
</evidence>
<evidence type="ECO:0000256" key="10">
    <source>
        <dbReference type="ARBA" id="ARBA00048988"/>
    </source>
</evidence>
<keyword evidence="6 11" id="KW-0067">ATP-binding</keyword>
<evidence type="ECO:0000256" key="12">
    <source>
        <dbReference type="PROSITE-ProRule" id="PRU00560"/>
    </source>
</evidence>
<keyword evidence="8 11" id="KW-0413">Isomerase</keyword>
<keyword evidence="2 11" id="KW-0235">DNA replication</keyword>